<dbReference type="AlphaFoldDB" id="A0A158HL99"/>
<evidence type="ECO:0000313" key="3">
    <source>
        <dbReference type="Proteomes" id="UP000055019"/>
    </source>
</evidence>
<evidence type="ECO:0000256" key="1">
    <source>
        <dbReference type="SAM" id="Phobius"/>
    </source>
</evidence>
<gene>
    <name evidence="2" type="ORF">AWB74_01896</name>
</gene>
<dbReference type="Proteomes" id="UP000055019">
    <property type="component" value="Unassembled WGS sequence"/>
</dbReference>
<proteinExistence type="predicted"/>
<keyword evidence="1" id="KW-1133">Transmembrane helix</keyword>
<dbReference type="EMBL" id="FCOM02000006">
    <property type="protein sequence ID" value="SAL44779.1"/>
    <property type="molecule type" value="Genomic_DNA"/>
</dbReference>
<keyword evidence="1" id="KW-0812">Transmembrane</keyword>
<evidence type="ECO:0000313" key="2">
    <source>
        <dbReference type="EMBL" id="SAL44779.1"/>
    </source>
</evidence>
<organism evidence="2 3">
    <name type="scientific">Caballeronia arvi</name>
    <dbReference type="NCBI Taxonomy" id="1777135"/>
    <lineage>
        <taxon>Bacteria</taxon>
        <taxon>Pseudomonadati</taxon>
        <taxon>Pseudomonadota</taxon>
        <taxon>Betaproteobacteria</taxon>
        <taxon>Burkholderiales</taxon>
        <taxon>Burkholderiaceae</taxon>
        <taxon>Caballeronia</taxon>
    </lineage>
</organism>
<reference evidence="2" key="1">
    <citation type="submission" date="2016-01" db="EMBL/GenBank/DDBJ databases">
        <authorList>
            <person name="Peeters C."/>
        </authorList>
    </citation>
    <scope>NUCLEOTIDE SEQUENCE [LARGE SCALE GENOMIC DNA]</scope>
    <source>
        <strain evidence="2">LMG 29317</strain>
    </source>
</reference>
<feature type="transmembrane region" description="Helical" evidence="1">
    <location>
        <begin position="17"/>
        <end position="36"/>
    </location>
</feature>
<sequence length="66" mass="7190">MTAAFEDQNSKEAEMSYLNTILAVWATCGIGAVLFIRGATRQEAKPVLVRVRESQRADAKPLGHTA</sequence>
<name>A0A158HL99_9BURK</name>
<protein>
    <submittedName>
        <fullName evidence="2">Uncharacterized protein</fullName>
    </submittedName>
</protein>
<comment type="caution">
    <text evidence="2">The sequence shown here is derived from an EMBL/GenBank/DDBJ whole genome shotgun (WGS) entry which is preliminary data.</text>
</comment>
<keyword evidence="3" id="KW-1185">Reference proteome</keyword>
<accession>A0A158HL99</accession>
<keyword evidence="1" id="KW-0472">Membrane</keyword>